<dbReference type="EMBL" id="JAERRB010000014">
    <property type="protein sequence ID" value="MBL0745145.1"/>
    <property type="molecule type" value="Genomic_DNA"/>
</dbReference>
<keyword evidence="3" id="KW-1185">Reference proteome</keyword>
<keyword evidence="1" id="KW-0732">Signal</keyword>
<dbReference type="Proteomes" id="UP000613030">
    <property type="component" value="Unassembled WGS sequence"/>
</dbReference>
<comment type="caution">
    <text evidence="2">The sequence shown here is derived from an EMBL/GenBank/DDBJ whole genome shotgun (WGS) entry which is preliminary data.</text>
</comment>
<sequence>MNSLTPFSTKNILVFMAFASLLLAVWHDGAAQSGNGSVNYHPRNTGDHNANFHPDTVRVEFPEHRAVVSFALRRYKRHNAFLKDFPTALHEVLDVVRKSIADTNVPQKITVIYKPDEQQEITLQPGSTVTTVTTQKNNILRLLPPGWEITMITRDVNVWLYAESFAGLEALAQEDYSQLITTIDASLASVSLGKKSIKARLVVQQHQIKQQKVDYNYPADMIGLTASVGAGFVREKFYPEASTSLALYFADHYQRLNHRVELIYNAMVFTERAGEGNYSTHVNSFLSLAYSHNWNRTGGRERWGGLGLGYQVGRQGDYFKGKTAKLFFVSDIGSTKLNLVPEFYLTNDLKTFAFGLKLNYTF</sequence>
<reference evidence="2 3" key="1">
    <citation type="submission" date="2021-01" db="EMBL/GenBank/DDBJ databases">
        <title>Chryseolinea sp. Jin1 Genome sequencing and assembly.</title>
        <authorList>
            <person name="Kim I."/>
        </authorList>
    </citation>
    <scope>NUCLEOTIDE SEQUENCE [LARGE SCALE GENOMIC DNA]</scope>
    <source>
        <strain evidence="2 3">Jin1</strain>
    </source>
</reference>
<gene>
    <name evidence="2" type="ORF">JI741_28200</name>
</gene>
<dbReference type="RefSeq" id="WP_202015403.1">
    <property type="nucleotide sequence ID" value="NZ_JAERRB010000014.1"/>
</dbReference>
<evidence type="ECO:0000256" key="1">
    <source>
        <dbReference type="SAM" id="SignalP"/>
    </source>
</evidence>
<organism evidence="2 3">
    <name type="scientific">Chryseolinea lacunae</name>
    <dbReference type="NCBI Taxonomy" id="2801331"/>
    <lineage>
        <taxon>Bacteria</taxon>
        <taxon>Pseudomonadati</taxon>
        <taxon>Bacteroidota</taxon>
        <taxon>Cytophagia</taxon>
        <taxon>Cytophagales</taxon>
        <taxon>Fulvivirgaceae</taxon>
        <taxon>Chryseolinea</taxon>
    </lineage>
</organism>
<protein>
    <submittedName>
        <fullName evidence="2">Uncharacterized protein</fullName>
    </submittedName>
</protein>
<name>A0ABS1L0N9_9BACT</name>
<feature type="signal peptide" evidence="1">
    <location>
        <begin position="1"/>
        <end position="19"/>
    </location>
</feature>
<proteinExistence type="predicted"/>
<evidence type="ECO:0000313" key="2">
    <source>
        <dbReference type="EMBL" id="MBL0745145.1"/>
    </source>
</evidence>
<evidence type="ECO:0000313" key="3">
    <source>
        <dbReference type="Proteomes" id="UP000613030"/>
    </source>
</evidence>
<accession>A0ABS1L0N9</accession>
<feature type="chain" id="PRO_5045912676" evidence="1">
    <location>
        <begin position="20"/>
        <end position="362"/>
    </location>
</feature>